<evidence type="ECO:0000313" key="8">
    <source>
        <dbReference type="EMBL" id="QXT62265.1"/>
    </source>
</evidence>
<sequence length="212" mass="22898">MTTQLAATGLAARLRTETRAAHESAENSAFMTRLAHGEATRKDLLALTRQLLHVYEALEEAARGLADDESFAAFHDPALERVESLRADLAALGDGAEVPLTPEAEAYADRIRRISGSAPSLVAHHYTRYLGDLSGGQALGAIFGRSLGIAPGDPGISFYHFADIEKVKPYKDRYRDALDAAPFTEEQLDEAVAESVVAFELNQAIFAALDAR</sequence>
<evidence type="ECO:0000313" key="9">
    <source>
        <dbReference type="Proteomes" id="UP000824504"/>
    </source>
</evidence>
<dbReference type="PANTHER" id="PTHR10720">
    <property type="entry name" value="HEME OXYGENASE"/>
    <property type="match status" value="1"/>
</dbReference>
<accession>A0ABX8SIK7</accession>
<proteinExistence type="inferred from homology"/>
<dbReference type="CDD" id="cd19165">
    <property type="entry name" value="HemeO"/>
    <property type="match status" value="1"/>
</dbReference>
<dbReference type="PIRSF" id="PIRSF000343">
    <property type="entry name" value="Haem_Oase"/>
    <property type="match status" value="1"/>
</dbReference>
<dbReference type="EMBL" id="CP079216">
    <property type="protein sequence ID" value="QXT62265.1"/>
    <property type="molecule type" value="Genomic_DNA"/>
</dbReference>
<dbReference type="RefSeq" id="WP_219080945.1">
    <property type="nucleotide sequence ID" value="NZ_CP079216.1"/>
</dbReference>
<keyword evidence="6" id="KW-0408">Iron</keyword>
<evidence type="ECO:0000256" key="6">
    <source>
        <dbReference type="ARBA" id="ARBA00023004"/>
    </source>
</evidence>
<reference evidence="8 9" key="1">
    <citation type="submission" date="2021-07" db="EMBL/GenBank/DDBJ databases">
        <title>complete genome sequencing of Tessaracoccus sp.J1M15.</title>
        <authorList>
            <person name="Bae J.-W."/>
            <person name="Kim D.-y."/>
        </authorList>
    </citation>
    <scope>NUCLEOTIDE SEQUENCE [LARGE SCALE GENOMIC DNA]</scope>
    <source>
        <strain evidence="8 9">J1M15</strain>
    </source>
</reference>
<evidence type="ECO:0000256" key="2">
    <source>
        <dbReference type="ARBA" id="ARBA00012360"/>
    </source>
</evidence>
<comment type="similarity">
    <text evidence="1">Belongs to the heme oxygenase family.</text>
</comment>
<dbReference type="InterPro" id="IPR018207">
    <property type="entry name" value="Haem_oxygenase_CS"/>
</dbReference>
<dbReference type="InterPro" id="IPR016053">
    <property type="entry name" value="Haem_Oase-like"/>
</dbReference>
<dbReference type="Proteomes" id="UP000824504">
    <property type="component" value="Chromosome"/>
</dbReference>
<keyword evidence="9" id="KW-1185">Reference proteome</keyword>
<dbReference type="EC" id="1.14.14.18" evidence="2"/>
<keyword evidence="3" id="KW-0349">Heme</keyword>
<gene>
    <name evidence="8" type="ORF">KDB89_10935</name>
</gene>
<dbReference type="InterPro" id="IPR002051">
    <property type="entry name" value="Haem_Oase"/>
</dbReference>
<evidence type="ECO:0000256" key="7">
    <source>
        <dbReference type="ARBA" id="ARBA00048328"/>
    </source>
</evidence>
<comment type="catalytic activity">
    <reaction evidence="7">
        <text>heme b + 3 reduced [NADPH--hemoprotein reductase] + 3 O2 = biliverdin IXalpha + CO + Fe(2+) + 3 oxidized [NADPH--hemoprotein reductase] + 3 H2O + H(+)</text>
        <dbReference type="Rhea" id="RHEA:21764"/>
        <dbReference type="Rhea" id="RHEA-COMP:11964"/>
        <dbReference type="Rhea" id="RHEA-COMP:11965"/>
        <dbReference type="ChEBI" id="CHEBI:15377"/>
        <dbReference type="ChEBI" id="CHEBI:15378"/>
        <dbReference type="ChEBI" id="CHEBI:15379"/>
        <dbReference type="ChEBI" id="CHEBI:17245"/>
        <dbReference type="ChEBI" id="CHEBI:29033"/>
        <dbReference type="ChEBI" id="CHEBI:57618"/>
        <dbReference type="ChEBI" id="CHEBI:57991"/>
        <dbReference type="ChEBI" id="CHEBI:58210"/>
        <dbReference type="ChEBI" id="CHEBI:60344"/>
        <dbReference type="EC" id="1.14.14.18"/>
    </reaction>
</comment>
<dbReference type="PANTHER" id="PTHR10720:SF0">
    <property type="entry name" value="HEME OXYGENASE"/>
    <property type="match status" value="1"/>
</dbReference>
<evidence type="ECO:0000256" key="4">
    <source>
        <dbReference type="ARBA" id="ARBA00022723"/>
    </source>
</evidence>
<dbReference type="PROSITE" id="PS00593">
    <property type="entry name" value="HEME_OXYGENASE"/>
    <property type="match status" value="1"/>
</dbReference>
<organism evidence="8 9">
    <name type="scientific">Tessaracoccus palaemonis</name>
    <dbReference type="NCBI Taxonomy" id="2829499"/>
    <lineage>
        <taxon>Bacteria</taxon>
        <taxon>Bacillati</taxon>
        <taxon>Actinomycetota</taxon>
        <taxon>Actinomycetes</taxon>
        <taxon>Propionibacteriales</taxon>
        <taxon>Propionibacteriaceae</taxon>
        <taxon>Tessaracoccus</taxon>
    </lineage>
</organism>
<protein>
    <recommendedName>
        <fullName evidence="2">heme oxygenase (biliverdin-producing)</fullName>
        <ecNumber evidence="2">1.14.14.18</ecNumber>
    </recommendedName>
</protein>
<keyword evidence="5" id="KW-0560">Oxidoreductase</keyword>
<evidence type="ECO:0000256" key="1">
    <source>
        <dbReference type="ARBA" id="ARBA00006134"/>
    </source>
</evidence>
<name>A0ABX8SIK7_9ACTN</name>
<evidence type="ECO:0000256" key="3">
    <source>
        <dbReference type="ARBA" id="ARBA00022617"/>
    </source>
</evidence>
<keyword evidence="4" id="KW-0479">Metal-binding</keyword>
<evidence type="ECO:0000256" key="5">
    <source>
        <dbReference type="ARBA" id="ARBA00023002"/>
    </source>
</evidence>
<dbReference type="Pfam" id="PF01126">
    <property type="entry name" value="Heme_oxygenase"/>
    <property type="match status" value="1"/>
</dbReference>